<reference evidence="3" key="1">
    <citation type="journal article" date="2023" name="Commun. Biol.">
        <title>Genome analysis of Parmales, the sister group of diatoms, reveals the evolutionary specialization of diatoms from phago-mixotrophs to photoautotrophs.</title>
        <authorList>
            <person name="Ban H."/>
            <person name="Sato S."/>
            <person name="Yoshikawa S."/>
            <person name="Yamada K."/>
            <person name="Nakamura Y."/>
            <person name="Ichinomiya M."/>
            <person name="Sato N."/>
            <person name="Blanc-Mathieu R."/>
            <person name="Endo H."/>
            <person name="Kuwata A."/>
            <person name="Ogata H."/>
        </authorList>
    </citation>
    <scope>NUCLEOTIDE SEQUENCE [LARGE SCALE GENOMIC DNA]</scope>
</reference>
<feature type="region of interest" description="Disordered" evidence="1">
    <location>
        <begin position="40"/>
        <end position="78"/>
    </location>
</feature>
<proteinExistence type="predicted"/>
<gene>
    <name evidence="2" type="ORF">TrCOL_g2154</name>
</gene>
<dbReference type="EMBL" id="BRYA01000350">
    <property type="protein sequence ID" value="GMI47550.1"/>
    <property type="molecule type" value="Genomic_DNA"/>
</dbReference>
<evidence type="ECO:0000313" key="3">
    <source>
        <dbReference type="Proteomes" id="UP001165065"/>
    </source>
</evidence>
<dbReference type="AlphaFoldDB" id="A0A9W7GP46"/>
<evidence type="ECO:0000256" key="1">
    <source>
        <dbReference type="SAM" id="MobiDB-lite"/>
    </source>
</evidence>
<dbReference type="Proteomes" id="UP001165065">
    <property type="component" value="Unassembled WGS sequence"/>
</dbReference>
<dbReference type="InterPro" id="IPR019399">
    <property type="entry name" value="Parkin_co-regulated_protein"/>
</dbReference>
<evidence type="ECO:0000313" key="2">
    <source>
        <dbReference type="EMBL" id="GMI47550.1"/>
    </source>
</evidence>
<dbReference type="GO" id="GO:0030544">
    <property type="term" value="F:Hsp70 protein binding"/>
    <property type="evidence" value="ECO:0007669"/>
    <property type="project" value="TreeGrafter"/>
</dbReference>
<sequence length="320" mass="36394">MPSTSKDMFDLKLRKKLLSQQLSMVDDKFDRMARILDKKLTQKGLPTKQTSTLSKTKPKVRGGVPSPPRKSLMKPQPIESGSQFDMVRKRNVIRHQKALLERKPRKRIEPKKTNPFSINKNVPASLLPRRYTRGELPCTVEHRSSGLALSWMCPLHNLDYEHYLPIFMDGIRCTENPHQFIAKQGVYELIEDARGDSKRILDVLDICVLPMRYALSTKNPDVVLRIINILKQLCTVHPSCGPRLIPHYRQILGILNLFYQKPGKSLGDAMDYKQFKSDDLVVPIAEVLNMMEGCGGPNAFVNIKFMVPTYTSAFHNPGAA</sequence>
<name>A0A9W7GP46_9STRA</name>
<dbReference type="Pfam" id="PF10274">
    <property type="entry name" value="ParcG"/>
    <property type="match status" value="1"/>
</dbReference>
<keyword evidence="3" id="KW-1185">Reference proteome</keyword>
<dbReference type="GO" id="GO:0051879">
    <property type="term" value="F:Hsp90 protein binding"/>
    <property type="evidence" value="ECO:0007669"/>
    <property type="project" value="TreeGrafter"/>
</dbReference>
<protein>
    <submittedName>
        <fullName evidence="2">Uncharacterized protein</fullName>
    </submittedName>
</protein>
<dbReference type="PANTHER" id="PTHR21207">
    <property type="entry name" value="PARKIN COREGULATED GENE PROTEIN PARK2 COREGULATED"/>
    <property type="match status" value="1"/>
</dbReference>
<comment type="caution">
    <text evidence="2">The sequence shown here is derived from an EMBL/GenBank/DDBJ whole genome shotgun (WGS) entry which is preliminary data.</text>
</comment>
<accession>A0A9W7GP46</accession>
<organism evidence="2 3">
    <name type="scientific">Triparma columacea</name>
    <dbReference type="NCBI Taxonomy" id="722753"/>
    <lineage>
        <taxon>Eukaryota</taxon>
        <taxon>Sar</taxon>
        <taxon>Stramenopiles</taxon>
        <taxon>Ochrophyta</taxon>
        <taxon>Bolidophyceae</taxon>
        <taxon>Parmales</taxon>
        <taxon>Triparmaceae</taxon>
        <taxon>Triparma</taxon>
    </lineage>
</organism>
<dbReference type="PANTHER" id="PTHR21207:SF2">
    <property type="entry name" value="PARKIN COREGULATED GENE PROTEIN"/>
    <property type="match status" value="1"/>
</dbReference>
<dbReference type="OrthoDB" id="5954824at2759"/>